<proteinExistence type="predicted"/>
<reference evidence="2" key="1">
    <citation type="submission" date="2021-01" db="EMBL/GenBank/DDBJ databases">
        <authorList>
            <person name="Corre E."/>
            <person name="Pelletier E."/>
            <person name="Niang G."/>
            <person name="Scheremetjew M."/>
            <person name="Finn R."/>
            <person name="Kale V."/>
            <person name="Holt S."/>
            <person name="Cochrane G."/>
            <person name="Meng A."/>
            <person name="Brown T."/>
            <person name="Cohen L."/>
        </authorList>
    </citation>
    <scope>NUCLEOTIDE SEQUENCE</scope>
    <source>
        <strain evidence="2">GSO104</strain>
    </source>
</reference>
<dbReference type="Gene3D" id="2.60.120.680">
    <property type="entry name" value="GOLD domain"/>
    <property type="match status" value="1"/>
</dbReference>
<dbReference type="SUPFAM" id="SSF101576">
    <property type="entry name" value="Supernatant protein factor (SPF), C-terminal domain"/>
    <property type="match status" value="1"/>
</dbReference>
<dbReference type="EMBL" id="HBNS01061342">
    <property type="protein sequence ID" value="CAE4669145.1"/>
    <property type="molecule type" value="Transcribed_RNA"/>
</dbReference>
<dbReference type="InterPro" id="IPR009038">
    <property type="entry name" value="GOLD_dom"/>
</dbReference>
<evidence type="ECO:0000313" key="2">
    <source>
        <dbReference type="EMBL" id="CAE4669145.1"/>
    </source>
</evidence>
<organism evidence="2">
    <name type="scientific">Ditylum brightwellii</name>
    <dbReference type="NCBI Taxonomy" id="49249"/>
    <lineage>
        <taxon>Eukaryota</taxon>
        <taxon>Sar</taxon>
        <taxon>Stramenopiles</taxon>
        <taxon>Ochrophyta</taxon>
        <taxon>Bacillariophyta</taxon>
        <taxon>Mediophyceae</taxon>
        <taxon>Lithodesmiophycidae</taxon>
        <taxon>Lithodesmiales</taxon>
        <taxon>Lithodesmiaceae</taxon>
        <taxon>Ditylum</taxon>
    </lineage>
</organism>
<sequence>MDRSMKLSCLDELKALKAMFFYKKAIYHLAALEFAEAAVAYEASQQIYKAAGRRSLGPSMAMKAAQCYIISDKPGSKENIERMVAEVTTYKEMDKSNWGSPDRQSFREHSEYEDLFGGNNGDDSVLQKQKASWSILKIAAGMTIVQRCTIWMSPEEALTFAKMIDEMGFESNPDDALLAHASIALMHSHQHSIGLGIARCKKALKLSSQVGEPTRKFGTIQMLHNLAGHFYVLKGKIQLAQDSLASAELNVTKDVVLHHYLSFKNSQLRSKIKTTIEEEFEKLYVPAGKVAVITIESQDSSRFNVGWDWFLQDRDIDFNVRFKPKGGKYQRDIVKKTRQTAESRHVEGSFASEGGEGGDILELTFSNKYSFLRGKTIIYKLDFPTNAKKNISL</sequence>
<dbReference type="InterPro" id="IPR036598">
    <property type="entry name" value="GOLD_dom_sf"/>
</dbReference>
<dbReference type="PROSITE" id="PS50866">
    <property type="entry name" value="GOLD"/>
    <property type="match status" value="1"/>
</dbReference>
<gene>
    <name evidence="2" type="ORF">DBRI00130_LOCUS44215</name>
</gene>
<name>A0A7S4TAW5_9STRA</name>
<accession>A0A7S4TAW5</accession>
<feature type="domain" description="GOLD" evidence="1">
    <location>
        <begin position="273"/>
        <end position="383"/>
    </location>
</feature>
<evidence type="ECO:0000259" key="1">
    <source>
        <dbReference type="PROSITE" id="PS50866"/>
    </source>
</evidence>
<protein>
    <recommendedName>
        <fullName evidence="1">GOLD domain-containing protein</fullName>
    </recommendedName>
</protein>
<dbReference type="AlphaFoldDB" id="A0A7S4TAW5"/>